<accession>A0A0E9XM80</accession>
<reference evidence="2" key="1">
    <citation type="submission" date="2014-11" db="EMBL/GenBank/DDBJ databases">
        <authorList>
            <person name="Amaro Gonzalez C."/>
        </authorList>
    </citation>
    <scope>NUCLEOTIDE SEQUENCE</scope>
</reference>
<proteinExistence type="predicted"/>
<organism evidence="2">
    <name type="scientific">Anguilla anguilla</name>
    <name type="common">European freshwater eel</name>
    <name type="synonym">Muraena anguilla</name>
    <dbReference type="NCBI Taxonomy" id="7936"/>
    <lineage>
        <taxon>Eukaryota</taxon>
        <taxon>Metazoa</taxon>
        <taxon>Chordata</taxon>
        <taxon>Craniata</taxon>
        <taxon>Vertebrata</taxon>
        <taxon>Euteleostomi</taxon>
        <taxon>Actinopterygii</taxon>
        <taxon>Neopterygii</taxon>
        <taxon>Teleostei</taxon>
        <taxon>Anguilliformes</taxon>
        <taxon>Anguillidae</taxon>
        <taxon>Anguilla</taxon>
    </lineage>
</organism>
<evidence type="ECO:0000256" key="1">
    <source>
        <dbReference type="SAM" id="MobiDB-lite"/>
    </source>
</evidence>
<name>A0A0E9XM80_ANGAN</name>
<dbReference type="AlphaFoldDB" id="A0A0E9XM80"/>
<feature type="region of interest" description="Disordered" evidence="1">
    <location>
        <begin position="1"/>
        <end position="25"/>
    </location>
</feature>
<reference evidence="2" key="2">
    <citation type="journal article" date="2015" name="Fish Shellfish Immunol.">
        <title>Early steps in the European eel (Anguilla anguilla)-Vibrio vulnificus interaction in the gills: Role of the RtxA13 toxin.</title>
        <authorList>
            <person name="Callol A."/>
            <person name="Pajuelo D."/>
            <person name="Ebbesson L."/>
            <person name="Teles M."/>
            <person name="MacKenzie S."/>
            <person name="Amaro C."/>
        </authorList>
    </citation>
    <scope>NUCLEOTIDE SEQUENCE</scope>
</reference>
<dbReference type="EMBL" id="GBXM01005774">
    <property type="protein sequence ID" value="JAI02804.1"/>
    <property type="molecule type" value="Transcribed_RNA"/>
</dbReference>
<evidence type="ECO:0000313" key="2">
    <source>
        <dbReference type="EMBL" id="JAI02804.1"/>
    </source>
</evidence>
<sequence length="25" mass="2749">MMLSEWLASKLARKSSENAGQGQPE</sequence>
<protein>
    <submittedName>
        <fullName evidence="2">Uncharacterized protein</fullName>
    </submittedName>
</protein>